<dbReference type="InterPro" id="IPR050264">
    <property type="entry name" value="Bact_CCA-adding_enz_type3_sf"/>
</dbReference>
<gene>
    <name evidence="11" type="ORF">GCM10010885_15630</name>
</gene>
<feature type="domain" description="Poly A polymerase head" evidence="9">
    <location>
        <begin position="16"/>
        <end position="135"/>
    </location>
</feature>
<dbReference type="InterPro" id="IPR002646">
    <property type="entry name" value="PolA_pol_head_dom"/>
</dbReference>
<dbReference type="GO" id="GO:0008033">
    <property type="term" value="P:tRNA processing"/>
    <property type="evidence" value="ECO:0007669"/>
    <property type="project" value="UniProtKB-KW"/>
</dbReference>
<protein>
    <recommendedName>
        <fullName evidence="13">tRNA nucleotidyltransferase (CCA-adding enzyme)</fullName>
    </recommendedName>
</protein>
<keyword evidence="4" id="KW-0548">Nucleotidyltransferase</keyword>
<evidence type="ECO:0000256" key="5">
    <source>
        <dbReference type="ARBA" id="ARBA00022723"/>
    </source>
</evidence>
<dbReference type="Gene3D" id="1.10.246.80">
    <property type="match status" value="1"/>
</dbReference>
<dbReference type="InterPro" id="IPR032828">
    <property type="entry name" value="PolyA_RNA-bd"/>
</dbReference>
<dbReference type="PANTHER" id="PTHR46173">
    <property type="entry name" value="CCA TRNA NUCLEOTIDYLTRANSFERASE 1, MITOCHONDRIAL"/>
    <property type="match status" value="1"/>
</dbReference>
<dbReference type="Pfam" id="PF12627">
    <property type="entry name" value="PolyA_pol_RNAbd"/>
    <property type="match status" value="1"/>
</dbReference>
<feature type="domain" description="tRNA nucleotidyltransferase/poly(A) polymerase RNA and SrmB- binding" evidence="10">
    <location>
        <begin position="162"/>
        <end position="199"/>
    </location>
</feature>
<comment type="cofactor">
    <cofactor evidence="1">
        <name>Mg(2+)</name>
        <dbReference type="ChEBI" id="CHEBI:18420"/>
    </cofactor>
</comment>
<reference evidence="11" key="2">
    <citation type="submission" date="2020-09" db="EMBL/GenBank/DDBJ databases">
        <authorList>
            <person name="Sun Q."/>
            <person name="Ohkuma M."/>
        </authorList>
    </citation>
    <scope>NUCLEOTIDE SEQUENCE</scope>
    <source>
        <strain evidence="11">JCM 18487</strain>
    </source>
</reference>
<comment type="caution">
    <text evidence="11">The sequence shown here is derived from an EMBL/GenBank/DDBJ whole genome shotgun (WGS) entry which is preliminary data.</text>
</comment>
<evidence type="ECO:0000313" key="12">
    <source>
        <dbReference type="Proteomes" id="UP000637695"/>
    </source>
</evidence>
<dbReference type="EMBL" id="BMOY01000022">
    <property type="protein sequence ID" value="GGJ07357.1"/>
    <property type="molecule type" value="Genomic_DNA"/>
</dbReference>
<evidence type="ECO:0000256" key="1">
    <source>
        <dbReference type="ARBA" id="ARBA00001946"/>
    </source>
</evidence>
<evidence type="ECO:0000256" key="6">
    <source>
        <dbReference type="ARBA" id="ARBA00022741"/>
    </source>
</evidence>
<sequence>MAEVLAVLEGAGHSAHVVGGTVRDHLLGRPVHDFDIATSARPEEVMALFDHTIATGVRHGTVTVVLGGLTVEVTTYRLESGYSDGRRPDCVWFTDDLVADLARRDFTVNAMAMDLRGRLIDPFGGRADLLARRLRAVGDPRQRLGEDALRILRGVRLAAELGFAIEPGTLAGMTEQAARLLGISRERIGQELARLLQADWWHVLPWFAAGPWLEVLPSPWPRLRHGLARLAARADEASAWRALCPDGAEARVCVSAVTWMVAADEPPDTAGPLARAVAWPNRRGRRVRDLADVVRLIPTLHGAAAWRRFLFRRDPDDVRTGAALCDWFSPGKAPNTVSWAETAHRWLRTQPLWHLTDLAFDGQDALRLGVRGPDVGKLLQALADAVLQGEVANEHLALCELARRWVQGKHSRGRGGDG</sequence>
<dbReference type="Pfam" id="PF01743">
    <property type="entry name" value="PolyA_pol"/>
    <property type="match status" value="1"/>
</dbReference>
<dbReference type="PANTHER" id="PTHR46173:SF1">
    <property type="entry name" value="CCA TRNA NUCLEOTIDYLTRANSFERASE 1, MITOCHONDRIAL"/>
    <property type="match status" value="1"/>
</dbReference>
<dbReference type="Gene3D" id="1.10.3090.10">
    <property type="entry name" value="cca-adding enzyme, domain 2"/>
    <property type="match status" value="1"/>
</dbReference>
<keyword evidence="12" id="KW-1185">Reference proteome</keyword>
<evidence type="ECO:0000256" key="4">
    <source>
        <dbReference type="ARBA" id="ARBA00022695"/>
    </source>
</evidence>
<keyword evidence="5" id="KW-0479">Metal-binding</keyword>
<keyword evidence="6" id="KW-0547">Nucleotide-binding</keyword>
<evidence type="ECO:0000256" key="8">
    <source>
        <dbReference type="RuleBase" id="RU003953"/>
    </source>
</evidence>
<dbReference type="GO" id="GO:0000166">
    <property type="term" value="F:nucleotide binding"/>
    <property type="evidence" value="ECO:0007669"/>
    <property type="project" value="UniProtKB-KW"/>
</dbReference>
<proteinExistence type="inferred from homology"/>
<evidence type="ECO:0000256" key="3">
    <source>
        <dbReference type="ARBA" id="ARBA00022694"/>
    </source>
</evidence>
<dbReference type="Gene3D" id="3.30.460.10">
    <property type="entry name" value="Beta Polymerase, domain 2"/>
    <property type="match status" value="1"/>
</dbReference>
<accession>A0A917NKG3</accession>
<keyword evidence="8" id="KW-0694">RNA-binding</keyword>
<evidence type="ECO:0000259" key="9">
    <source>
        <dbReference type="Pfam" id="PF01743"/>
    </source>
</evidence>
<reference evidence="11" key="1">
    <citation type="journal article" date="2014" name="Int. J. Syst. Evol. Microbiol.">
        <title>Complete genome sequence of Corynebacterium casei LMG S-19264T (=DSM 44701T), isolated from a smear-ripened cheese.</title>
        <authorList>
            <consortium name="US DOE Joint Genome Institute (JGI-PGF)"/>
            <person name="Walter F."/>
            <person name="Albersmeier A."/>
            <person name="Kalinowski J."/>
            <person name="Ruckert C."/>
        </authorList>
    </citation>
    <scope>NUCLEOTIDE SEQUENCE</scope>
    <source>
        <strain evidence="11">JCM 18487</strain>
    </source>
</reference>
<keyword evidence="7" id="KW-0460">Magnesium</keyword>
<dbReference type="GO" id="GO:0046872">
    <property type="term" value="F:metal ion binding"/>
    <property type="evidence" value="ECO:0007669"/>
    <property type="project" value="UniProtKB-KW"/>
</dbReference>
<dbReference type="SUPFAM" id="SSF81891">
    <property type="entry name" value="Poly A polymerase C-terminal region-like"/>
    <property type="match status" value="1"/>
</dbReference>
<keyword evidence="3" id="KW-0819">tRNA processing</keyword>
<name>A0A917NKG3_9BACL</name>
<dbReference type="GO" id="GO:0000049">
    <property type="term" value="F:tRNA binding"/>
    <property type="evidence" value="ECO:0007669"/>
    <property type="project" value="TreeGrafter"/>
</dbReference>
<evidence type="ECO:0000259" key="10">
    <source>
        <dbReference type="Pfam" id="PF12627"/>
    </source>
</evidence>
<evidence type="ECO:0000256" key="2">
    <source>
        <dbReference type="ARBA" id="ARBA00022679"/>
    </source>
</evidence>
<evidence type="ECO:0000256" key="7">
    <source>
        <dbReference type="ARBA" id="ARBA00022842"/>
    </source>
</evidence>
<evidence type="ECO:0008006" key="13">
    <source>
        <dbReference type="Google" id="ProtNLM"/>
    </source>
</evidence>
<dbReference type="InterPro" id="IPR043519">
    <property type="entry name" value="NT_sf"/>
</dbReference>
<comment type="similarity">
    <text evidence="8">Belongs to the tRNA nucleotidyltransferase/poly(A) polymerase family.</text>
</comment>
<evidence type="ECO:0000313" key="11">
    <source>
        <dbReference type="EMBL" id="GGJ07357.1"/>
    </source>
</evidence>
<dbReference type="GO" id="GO:0016779">
    <property type="term" value="F:nucleotidyltransferase activity"/>
    <property type="evidence" value="ECO:0007669"/>
    <property type="project" value="UniProtKB-KW"/>
</dbReference>
<dbReference type="CDD" id="cd05398">
    <property type="entry name" value="NT_ClassII-CCAase"/>
    <property type="match status" value="1"/>
</dbReference>
<organism evidence="11 12">
    <name type="scientific">Alicyclobacillus cellulosilyticus</name>
    <dbReference type="NCBI Taxonomy" id="1003997"/>
    <lineage>
        <taxon>Bacteria</taxon>
        <taxon>Bacillati</taxon>
        <taxon>Bacillota</taxon>
        <taxon>Bacilli</taxon>
        <taxon>Bacillales</taxon>
        <taxon>Alicyclobacillaceae</taxon>
        <taxon>Alicyclobacillus</taxon>
    </lineage>
</organism>
<dbReference type="AlphaFoldDB" id="A0A917NKG3"/>
<dbReference type="SUPFAM" id="SSF81301">
    <property type="entry name" value="Nucleotidyltransferase"/>
    <property type="match status" value="1"/>
</dbReference>
<dbReference type="Proteomes" id="UP000637695">
    <property type="component" value="Unassembled WGS sequence"/>
</dbReference>
<keyword evidence="2 8" id="KW-0808">Transferase</keyword>